<evidence type="ECO:0008006" key="3">
    <source>
        <dbReference type="Google" id="ProtNLM"/>
    </source>
</evidence>
<gene>
    <name evidence="1" type="ORF">RHGRI_011727</name>
</gene>
<dbReference type="EMBL" id="JACTNZ010000004">
    <property type="protein sequence ID" value="KAG5553955.1"/>
    <property type="molecule type" value="Genomic_DNA"/>
</dbReference>
<evidence type="ECO:0000313" key="1">
    <source>
        <dbReference type="EMBL" id="KAG5553955.1"/>
    </source>
</evidence>
<sequence>MMPTSSSLGRDQRSSIYIERQINVRIFLLELERNKIKTWWFLLLNHPRSESF</sequence>
<evidence type="ECO:0000313" key="2">
    <source>
        <dbReference type="Proteomes" id="UP000823749"/>
    </source>
</evidence>
<organism evidence="1 2">
    <name type="scientific">Rhododendron griersonianum</name>
    <dbReference type="NCBI Taxonomy" id="479676"/>
    <lineage>
        <taxon>Eukaryota</taxon>
        <taxon>Viridiplantae</taxon>
        <taxon>Streptophyta</taxon>
        <taxon>Embryophyta</taxon>
        <taxon>Tracheophyta</taxon>
        <taxon>Spermatophyta</taxon>
        <taxon>Magnoliopsida</taxon>
        <taxon>eudicotyledons</taxon>
        <taxon>Gunneridae</taxon>
        <taxon>Pentapetalae</taxon>
        <taxon>asterids</taxon>
        <taxon>Ericales</taxon>
        <taxon>Ericaceae</taxon>
        <taxon>Ericoideae</taxon>
        <taxon>Rhodoreae</taxon>
        <taxon>Rhododendron</taxon>
    </lineage>
</organism>
<comment type="caution">
    <text evidence="1">The sequence shown here is derived from an EMBL/GenBank/DDBJ whole genome shotgun (WGS) entry which is preliminary data.</text>
</comment>
<reference evidence="1" key="1">
    <citation type="submission" date="2020-08" db="EMBL/GenBank/DDBJ databases">
        <title>Plant Genome Project.</title>
        <authorList>
            <person name="Zhang R.-G."/>
        </authorList>
    </citation>
    <scope>NUCLEOTIDE SEQUENCE</scope>
    <source>
        <strain evidence="1">WSP0</strain>
        <tissue evidence="1">Leaf</tissue>
    </source>
</reference>
<name>A0AAV6KNH7_9ERIC</name>
<proteinExistence type="predicted"/>
<dbReference type="AlphaFoldDB" id="A0AAV6KNH7"/>
<accession>A0AAV6KNH7</accession>
<keyword evidence="2" id="KW-1185">Reference proteome</keyword>
<protein>
    <recommendedName>
        <fullName evidence="3">Maturase K</fullName>
    </recommendedName>
</protein>
<dbReference type="Proteomes" id="UP000823749">
    <property type="component" value="Chromosome 4"/>
</dbReference>